<evidence type="ECO:0000256" key="1">
    <source>
        <dbReference type="SAM" id="Phobius"/>
    </source>
</evidence>
<protein>
    <submittedName>
        <fullName evidence="2">AMV142</fullName>
    </submittedName>
</protein>
<dbReference type="EMBL" id="AF250284">
    <property type="protein sequence ID" value="AAG02848.1"/>
    <property type="molecule type" value="Genomic_DNA"/>
</dbReference>
<keyword evidence="1" id="KW-1133">Transmembrane helix</keyword>
<organism evidence="2 3">
    <name type="scientific">Amsacta moorei entomopoxvirus</name>
    <name type="common">AmEPV</name>
    <dbReference type="NCBI Taxonomy" id="28321"/>
    <lineage>
        <taxon>Viruses</taxon>
        <taxon>Varidnaviria</taxon>
        <taxon>Bamfordvirae</taxon>
        <taxon>Nucleocytoviricota</taxon>
        <taxon>Pokkesviricetes</taxon>
        <taxon>Chitovirales</taxon>
        <taxon>Poxviridae</taxon>
        <taxon>Entomopoxvirinae</taxon>
        <taxon>Betaentomopoxvirus</taxon>
    </lineage>
</organism>
<name>Q9EMQ7_AMEPV</name>
<gene>
    <name evidence="2" type="primary">AMV142</name>
</gene>
<dbReference type="GeneID" id="1494732"/>
<keyword evidence="1" id="KW-0812">Transmembrane</keyword>
<accession>Q9EMQ7</accession>
<keyword evidence="1" id="KW-0472">Membrane</keyword>
<dbReference type="Proteomes" id="UP000000872">
    <property type="component" value="Segment"/>
</dbReference>
<sequence>MLLYGNNDSFSFNFDLFIANCINSFLKPKYPPIIKISSENSLYIKSKIYCIILNVSILTYLYIGSYIL</sequence>
<evidence type="ECO:0000313" key="3">
    <source>
        <dbReference type="Proteomes" id="UP000000872"/>
    </source>
</evidence>
<evidence type="ECO:0000313" key="2">
    <source>
        <dbReference type="EMBL" id="AAG02848.1"/>
    </source>
</evidence>
<reference evidence="2 3" key="1">
    <citation type="journal article" date="2000" name="Virology">
        <title>Complete genomic sequence of the Amsacta moorei entomopoxvirus: analysis and comparison with other poxviruses.</title>
        <authorList>
            <person name="Bawden A.L."/>
            <person name="Glassberg K.J."/>
            <person name="Diggans J."/>
            <person name="Shaw R."/>
            <person name="Farmerie W."/>
            <person name="Moyer R.W."/>
        </authorList>
    </citation>
    <scope>NUCLEOTIDE SEQUENCE [LARGE SCALE GENOMIC DNA]</scope>
</reference>
<feature type="transmembrane region" description="Helical" evidence="1">
    <location>
        <begin position="48"/>
        <end position="67"/>
    </location>
</feature>
<organismHost>
    <name type="scientific">Amsacta</name>
    <dbReference type="NCBI Taxonomy" id="340055"/>
</organismHost>
<dbReference type="KEGG" id="vg:1494732"/>
<dbReference type="RefSeq" id="NP_064924.1">
    <property type="nucleotide sequence ID" value="NC_002520.1"/>
</dbReference>
<proteinExistence type="predicted"/>
<keyword evidence="3" id="KW-1185">Reference proteome</keyword>